<keyword evidence="3 6" id="KW-0547">Nucleotide-binding</keyword>
<dbReference type="CDD" id="cd22534">
    <property type="entry name" value="KH-II_Era"/>
    <property type="match status" value="1"/>
</dbReference>
<dbReference type="HAMAP" id="MF_00367">
    <property type="entry name" value="GTPase_Era"/>
    <property type="match status" value="1"/>
</dbReference>
<keyword evidence="6" id="KW-0472">Membrane</keyword>
<proteinExistence type="inferred from homology"/>
<dbReference type="Proteomes" id="UP000076595">
    <property type="component" value="Chromosome"/>
</dbReference>
<accession>A0ABM6AHT0</accession>
<dbReference type="InterPro" id="IPR015946">
    <property type="entry name" value="KH_dom-like_a/b"/>
</dbReference>
<evidence type="ECO:0000256" key="3">
    <source>
        <dbReference type="ARBA" id="ARBA00022741"/>
    </source>
</evidence>
<feature type="domain" description="Era-type G" evidence="10">
    <location>
        <begin position="7"/>
        <end position="174"/>
    </location>
</feature>
<keyword evidence="4 6" id="KW-0694">RNA-binding</keyword>
<dbReference type="Gene3D" id="3.40.50.300">
    <property type="entry name" value="P-loop containing nucleotide triphosphate hydrolases"/>
    <property type="match status" value="1"/>
</dbReference>
<feature type="binding site" evidence="6">
    <location>
        <begin position="124"/>
        <end position="127"/>
    </location>
    <ligand>
        <name>GTP</name>
        <dbReference type="ChEBI" id="CHEBI:37565"/>
    </ligand>
</feature>
<dbReference type="Gene3D" id="3.30.300.20">
    <property type="match status" value="1"/>
</dbReference>
<organism evidence="11 12">
    <name type="scientific">Acetobacter oryzifermentans</name>
    <dbReference type="NCBI Taxonomy" id="1633874"/>
    <lineage>
        <taxon>Bacteria</taxon>
        <taxon>Pseudomonadati</taxon>
        <taxon>Pseudomonadota</taxon>
        <taxon>Alphaproteobacteria</taxon>
        <taxon>Acetobacterales</taxon>
        <taxon>Acetobacteraceae</taxon>
        <taxon>Acetobacter</taxon>
    </lineage>
</organism>
<dbReference type="NCBIfam" id="TIGR00231">
    <property type="entry name" value="small_GTP"/>
    <property type="match status" value="1"/>
</dbReference>
<evidence type="ECO:0000259" key="10">
    <source>
        <dbReference type="PROSITE" id="PS51713"/>
    </source>
</evidence>
<keyword evidence="6" id="KW-0963">Cytoplasm</keyword>
<sequence>MADDTTRCGFAALVGAPNAGKSTLLNRMAGAKLSIVSPKAQTTRFRVLGILMRGHSQILLVDTPGIFRPRRKLDRAMVAAAWTGAEDADITLLLVDARSGLTEAVQTIIERLAETKRKVWLVLNKTDLVPATALLPLTASITEKLPVEHVFMVSARTGNGVEDLLDTLAASLPEGPYLYPEDDLTDLPDRLLAAELVREQIFMQTHEEVPYSATVETESYKERPDGSVRIDATIYVSRAGHKAILIGNGGQKIRQIGERARKQLSSLLERPCHLFLNVKERGGWDEERARLRAIGLDDVP</sequence>
<dbReference type="EMBL" id="CP011120">
    <property type="protein sequence ID" value="ANA13226.1"/>
    <property type="molecule type" value="Genomic_DNA"/>
</dbReference>
<comment type="subunit">
    <text evidence="6">Monomer.</text>
</comment>
<evidence type="ECO:0000256" key="5">
    <source>
        <dbReference type="ARBA" id="ARBA00023134"/>
    </source>
</evidence>
<feature type="binding site" evidence="6">
    <location>
        <begin position="62"/>
        <end position="66"/>
    </location>
    <ligand>
        <name>GTP</name>
        <dbReference type="ChEBI" id="CHEBI:37565"/>
    </ligand>
</feature>
<dbReference type="InterPro" id="IPR004044">
    <property type="entry name" value="KH_dom_type_2"/>
</dbReference>
<dbReference type="SUPFAM" id="SSF54814">
    <property type="entry name" value="Prokaryotic type KH domain (KH-domain type II)"/>
    <property type="match status" value="1"/>
</dbReference>
<dbReference type="Pfam" id="PF01926">
    <property type="entry name" value="MMR_HSR1"/>
    <property type="match status" value="1"/>
</dbReference>
<feature type="region of interest" description="G2" evidence="7">
    <location>
        <begin position="41"/>
        <end position="45"/>
    </location>
</feature>
<feature type="region of interest" description="G5" evidence="7">
    <location>
        <begin position="153"/>
        <end position="155"/>
    </location>
</feature>
<dbReference type="CDD" id="cd04163">
    <property type="entry name" value="Era"/>
    <property type="match status" value="1"/>
</dbReference>
<comment type="similarity">
    <text evidence="1 6 7 8">Belongs to the TRAFAC class TrmE-Era-EngA-EngB-Septin-like GTPase superfamily. Era GTPase family.</text>
</comment>
<evidence type="ECO:0000256" key="6">
    <source>
        <dbReference type="HAMAP-Rule" id="MF_00367"/>
    </source>
</evidence>
<feature type="region of interest" description="G3" evidence="7">
    <location>
        <begin position="62"/>
        <end position="65"/>
    </location>
</feature>
<reference evidence="11 12" key="1">
    <citation type="submission" date="2015-03" db="EMBL/GenBank/DDBJ databases">
        <title>Genome study of Acetobacter sp. SLV-7.</title>
        <authorList>
            <person name="Cho G.Y."/>
            <person name="Jeon C.O."/>
        </authorList>
    </citation>
    <scope>NUCLEOTIDE SEQUENCE [LARGE SCALE GENOMIC DNA]</scope>
    <source>
        <strain evidence="11 12">SLV-7</strain>
    </source>
</reference>
<dbReference type="InterPro" id="IPR005225">
    <property type="entry name" value="Small_GTP-bd"/>
</dbReference>
<evidence type="ECO:0000256" key="7">
    <source>
        <dbReference type="PROSITE-ProRule" id="PRU01050"/>
    </source>
</evidence>
<dbReference type="PANTHER" id="PTHR42698:SF1">
    <property type="entry name" value="GTPASE ERA, MITOCHONDRIAL"/>
    <property type="match status" value="1"/>
</dbReference>
<feature type="region of interest" description="G4" evidence="7">
    <location>
        <begin position="124"/>
        <end position="127"/>
    </location>
</feature>
<dbReference type="InterPro" id="IPR030388">
    <property type="entry name" value="G_ERA_dom"/>
</dbReference>
<dbReference type="NCBIfam" id="TIGR00436">
    <property type="entry name" value="era"/>
    <property type="match status" value="1"/>
</dbReference>
<evidence type="ECO:0000313" key="12">
    <source>
        <dbReference type="Proteomes" id="UP000076595"/>
    </source>
</evidence>
<evidence type="ECO:0000256" key="2">
    <source>
        <dbReference type="ARBA" id="ARBA00020484"/>
    </source>
</evidence>
<keyword evidence="12" id="KW-1185">Reference proteome</keyword>
<evidence type="ECO:0000259" key="9">
    <source>
        <dbReference type="PROSITE" id="PS50823"/>
    </source>
</evidence>
<dbReference type="InterPro" id="IPR005662">
    <property type="entry name" value="GTPase_Era-like"/>
</dbReference>
<dbReference type="InterPro" id="IPR009019">
    <property type="entry name" value="KH_sf_prok-type"/>
</dbReference>
<keyword evidence="5 6" id="KW-0342">GTP-binding</keyword>
<comment type="subcellular location">
    <subcellularLocation>
        <location evidence="6">Cytoplasm</location>
    </subcellularLocation>
    <subcellularLocation>
        <location evidence="6">Cell membrane</location>
        <topology evidence="6">Peripheral membrane protein</topology>
    </subcellularLocation>
</comment>
<evidence type="ECO:0000256" key="1">
    <source>
        <dbReference type="ARBA" id="ARBA00007921"/>
    </source>
</evidence>
<name>A0ABM6AHT0_9PROT</name>
<protein>
    <recommendedName>
        <fullName evidence="2 6">GTPase Era</fullName>
    </recommendedName>
</protein>
<dbReference type="NCBIfam" id="NF000908">
    <property type="entry name" value="PRK00089.1"/>
    <property type="match status" value="1"/>
</dbReference>
<feature type="region of interest" description="G1" evidence="7">
    <location>
        <begin position="15"/>
        <end position="22"/>
    </location>
</feature>
<evidence type="ECO:0000256" key="8">
    <source>
        <dbReference type="RuleBase" id="RU003761"/>
    </source>
</evidence>
<dbReference type="PROSITE" id="PS50823">
    <property type="entry name" value="KH_TYPE_2"/>
    <property type="match status" value="1"/>
</dbReference>
<evidence type="ECO:0000313" key="11">
    <source>
        <dbReference type="EMBL" id="ANA13226.1"/>
    </source>
</evidence>
<dbReference type="PANTHER" id="PTHR42698">
    <property type="entry name" value="GTPASE ERA"/>
    <property type="match status" value="1"/>
</dbReference>
<gene>
    <name evidence="6" type="primary">era</name>
    <name evidence="11" type="ORF">WG31_03755</name>
</gene>
<keyword evidence="6" id="KW-0690">Ribosome biogenesis</keyword>
<keyword evidence="6" id="KW-0699">rRNA-binding</keyword>
<dbReference type="RefSeq" id="WP_063353687.1">
    <property type="nucleotide sequence ID" value="NZ_CP011120.1"/>
</dbReference>
<dbReference type="PROSITE" id="PS51713">
    <property type="entry name" value="G_ERA"/>
    <property type="match status" value="1"/>
</dbReference>
<dbReference type="InterPro" id="IPR027417">
    <property type="entry name" value="P-loop_NTPase"/>
</dbReference>
<comment type="function">
    <text evidence="6">An essential GTPase that binds both GDP and GTP, with rapid nucleotide exchange. Plays a role in 16S rRNA processing and 30S ribosomal subunit biogenesis and possibly also in cell cycle regulation and energy metabolism.</text>
</comment>
<evidence type="ECO:0000256" key="4">
    <source>
        <dbReference type="ARBA" id="ARBA00022884"/>
    </source>
</evidence>
<feature type="domain" description="KH type-2" evidence="9">
    <location>
        <begin position="205"/>
        <end position="282"/>
    </location>
</feature>
<feature type="binding site" evidence="6">
    <location>
        <begin position="15"/>
        <end position="22"/>
    </location>
    <ligand>
        <name>GTP</name>
        <dbReference type="ChEBI" id="CHEBI:37565"/>
    </ligand>
</feature>
<dbReference type="SUPFAM" id="SSF52540">
    <property type="entry name" value="P-loop containing nucleoside triphosphate hydrolases"/>
    <property type="match status" value="1"/>
</dbReference>
<dbReference type="InterPro" id="IPR006073">
    <property type="entry name" value="GTP-bd"/>
</dbReference>
<dbReference type="Pfam" id="PF07650">
    <property type="entry name" value="KH_2"/>
    <property type="match status" value="1"/>
</dbReference>
<keyword evidence="6" id="KW-1003">Cell membrane</keyword>